<sequence>MTTDLLLEHRAFDAFLREAQGVLNRAREPEQRLQGLISPLQHLLMEDFLAPEFKAVSDDRGYSQYLLYRSSDRSVAIVALAVAPRVKMPIHDHDTWGVTGLYQGSQVSRVFRQEESRGRLKLSQTRKQKMKSGDVALILPPGEDLRMVEAKSNIPAVSISVLGADIGCERRRTFEKRSGHAGEFALEYSN</sequence>
<dbReference type="InterPro" id="IPR014710">
    <property type="entry name" value="RmlC-like_jellyroll"/>
</dbReference>
<evidence type="ECO:0000313" key="1">
    <source>
        <dbReference type="EMBL" id="SVE18356.1"/>
    </source>
</evidence>
<accession>A0A383BDX4</accession>
<name>A0A383BDX4_9ZZZZ</name>
<evidence type="ECO:0008006" key="2">
    <source>
        <dbReference type="Google" id="ProtNLM"/>
    </source>
</evidence>
<feature type="non-terminal residue" evidence="1">
    <location>
        <position position="190"/>
    </location>
</feature>
<dbReference type="AlphaFoldDB" id="A0A383BDX4"/>
<protein>
    <recommendedName>
        <fullName evidence="2">Cysteine dioxygenase</fullName>
    </recommendedName>
</protein>
<organism evidence="1">
    <name type="scientific">marine metagenome</name>
    <dbReference type="NCBI Taxonomy" id="408172"/>
    <lineage>
        <taxon>unclassified sequences</taxon>
        <taxon>metagenomes</taxon>
        <taxon>ecological metagenomes</taxon>
    </lineage>
</organism>
<gene>
    <name evidence="1" type="ORF">METZ01_LOCUS471210</name>
</gene>
<dbReference type="Gene3D" id="2.60.120.10">
    <property type="entry name" value="Jelly Rolls"/>
    <property type="match status" value="1"/>
</dbReference>
<dbReference type="InterPro" id="IPR011051">
    <property type="entry name" value="RmlC_Cupin_sf"/>
</dbReference>
<reference evidence="1" key="1">
    <citation type="submission" date="2018-05" db="EMBL/GenBank/DDBJ databases">
        <authorList>
            <person name="Lanie J.A."/>
            <person name="Ng W.-L."/>
            <person name="Kazmierczak K.M."/>
            <person name="Andrzejewski T.M."/>
            <person name="Davidsen T.M."/>
            <person name="Wayne K.J."/>
            <person name="Tettelin H."/>
            <person name="Glass J.I."/>
            <person name="Rusch D."/>
            <person name="Podicherti R."/>
            <person name="Tsui H.-C.T."/>
            <person name="Winkler M.E."/>
        </authorList>
    </citation>
    <scope>NUCLEOTIDE SEQUENCE</scope>
</reference>
<proteinExistence type="predicted"/>
<dbReference type="EMBL" id="UINC01199771">
    <property type="protein sequence ID" value="SVE18356.1"/>
    <property type="molecule type" value="Genomic_DNA"/>
</dbReference>
<dbReference type="SUPFAM" id="SSF51182">
    <property type="entry name" value="RmlC-like cupins"/>
    <property type="match status" value="1"/>
</dbReference>